<dbReference type="Pfam" id="PF06305">
    <property type="entry name" value="LapA_dom"/>
    <property type="match status" value="1"/>
</dbReference>
<keyword evidence="8" id="KW-1185">Reference proteome</keyword>
<protein>
    <submittedName>
        <fullName evidence="7">LapA family protein</fullName>
    </submittedName>
</protein>
<evidence type="ECO:0000256" key="1">
    <source>
        <dbReference type="ARBA" id="ARBA00022475"/>
    </source>
</evidence>
<name>A0AA41YWW3_9PROT</name>
<dbReference type="GO" id="GO:0005886">
    <property type="term" value="C:plasma membrane"/>
    <property type="evidence" value="ECO:0007669"/>
    <property type="project" value="InterPro"/>
</dbReference>
<dbReference type="RefSeq" id="WP_264716843.1">
    <property type="nucleotide sequence ID" value="NZ_JAPDNT010000058.1"/>
</dbReference>
<keyword evidence="2 5" id="KW-0812">Transmembrane</keyword>
<proteinExistence type="predicted"/>
<evidence type="ECO:0000256" key="3">
    <source>
        <dbReference type="ARBA" id="ARBA00022989"/>
    </source>
</evidence>
<evidence type="ECO:0000259" key="6">
    <source>
        <dbReference type="Pfam" id="PF06305"/>
    </source>
</evidence>
<evidence type="ECO:0000256" key="2">
    <source>
        <dbReference type="ARBA" id="ARBA00022692"/>
    </source>
</evidence>
<dbReference type="InterPro" id="IPR010445">
    <property type="entry name" value="LapA_dom"/>
</dbReference>
<organism evidence="7 8">
    <name type="scientific">Limobrevibacterium gyesilva</name>
    <dbReference type="NCBI Taxonomy" id="2991712"/>
    <lineage>
        <taxon>Bacteria</taxon>
        <taxon>Pseudomonadati</taxon>
        <taxon>Pseudomonadota</taxon>
        <taxon>Alphaproteobacteria</taxon>
        <taxon>Acetobacterales</taxon>
        <taxon>Acetobacteraceae</taxon>
        <taxon>Limobrevibacterium</taxon>
    </lineage>
</organism>
<dbReference type="Proteomes" id="UP001165679">
    <property type="component" value="Unassembled WGS sequence"/>
</dbReference>
<feature type="transmembrane region" description="Helical" evidence="5">
    <location>
        <begin position="37"/>
        <end position="60"/>
    </location>
</feature>
<keyword evidence="3 5" id="KW-1133">Transmembrane helix</keyword>
<feature type="domain" description="Lipopolysaccharide assembly protein A" evidence="6">
    <location>
        <begin position="20"/>
        <end position="83"/>
    </location>
</feature>
<evidence type="ECO:0000313" key="8">
    <source>
        <dbReference type="Proteomes" id="UP001165679"/>
    </source>
</evidence>
<gene>
    <name evidence="7" type="ORF">OL599_25280</name>
</gene>
<reference evidence="7" key="2">
    <citation type="submission" date="2022-10" db="EMBL/GenBank/DDBJ databases">
        <authorList>
            <person name="Trinh H.N."/>
        </authorList>
    </citation>
    <scope>NUCLEOTIDE SEQUENCE</scope>
    <source>
        <strain evidence="7">RN2-1</strain>
    </source>
</reference>
<accession>A0AA41YWW3</accession>
<dbReference type="AlphaFoldDB" id="A0AA41YWW3"/>
<keyword evidence="4 5" id="KW-0472">Membrane</keyword>
<sequence>MRVLIAAPLLLLLVLFALSNPQIVHIGLWPTDFALEAPLSLTVLMAMGVAFLLGGLMLWVSAIGARRRARRAEYAARLLEAQVQELKARLDRPLRPGMATPDMAGPALPPPS</sequence>
<evidence type="ECO:0000256" key="5">
    <source>
        <dbReference type="SAM" id="Phobius"/>
    </source>
</evidence>
<keyword evidence="1" id="KW-1003">Cell membrane</keyword>
<reference evidence="7" key="1">
    <citation type="submission" date="2022-09" db="EMBL/GenBank/DDBJ databases">
        <title>Rhodovastum sp. nov. RN2-1 isolated from soil in Seongnam, South Korea.</title>
        <authorList>
            <person name="Le N.T."/>
        </authorList>
    </citation>
    <scope>NUCLEOTIDE SEQUENCE</scope>
    <source>
        <strain evidence="7">RN2-1</strain>
    </source>
</reference>
<comment type="caution">
    <text evidence="7">The sequence shown here is derived from an EMBL/GenBank/DDBJ whole genome shotgun (WGS) entry which is preliminary data.</text>
</comment>
<evidence type="ECO:0000256" key="4">
    <source>
        <dbReference type="ARBA" id="ARBA00023136"/>
    </source>
</evidence>
<evidence type="ECO:0000313" key="7">
    <source>
        <dbReference type="EMBL" id="MCW3477865.1"/>
    </source>
</evidence>
<dbReference type="EMBL" id="JAPDNT010000058">
    <property type="protein sequence ID" value="MCW3477865.1"/>
    <property type="molecule type" value="Genomic_DNA"/>
</dbReference>